<comment type="caution">
    <text evidence="13">The sequence shown here is derived from an EMBL/GenBank/DDBJ whole genome shotgun (WGS) entry which is preliminary data.</text>
</comment>
<dbReference type="EC" id="3.2.1.101" evidence="4 10"/>
<feature type="chain" id="PRO_5040988114" description="Mannan endo-1,6-alpha-mannosidase" evidence="12">
    <location>
        <begin position="29"/>
        <end position="485"/>
    </location>
</feature>
<evidence type="ECO:0000256" key="1">
    <source>
        <dbReference type="ARBA" id="ARBA00001452"/>
    </source>
</evidence>
<evidence type="ECO:0000256" key="12">
    <source>
        <dbReference type="SAM" id="SignalP"/>
    </source>
</evidence>
<proteinExistence type="inferred from homology"/>
<dbReference type="Proteomes" id="UP001152646">
    <property type="component" value="Unassembled WGS sequence"/>
</dbReference>
<feature type="transmembrane region" description="Helical" evidence="11">
    <location>
        <begin position="463"/>
        <end position="484"/>
    </location>
</feature>
<evidence type="ECO:0000256" key="4">
    <source>
        <dbReference type="ARBA" id="ARBA00012350"/>
    </source>
</evidence>
<keyword evidence="6 10" id="KW-0378">Hydrolase</keyword>
<evidence type="ECO:0000256" key="11">
    <source>
        <dbReference type="SAM" id="Phobius"/>
    </source>
</evidence>
<comment type="catalytic activity">
    <reaction evidence="1 10">
        <text>Random hydrolysis of (1-&gt;6)-alpha-D-mannosidic linkages in unbranched (1-&gt;6)-mannans.</text>
        <dbReference type="EC" id="3.2.1.101"/>
    </reaction>
</comment>
<keyword evidence="5 12" id="KW-0732">Signal</keyword>
<dbReference type="FunFam" id="1.50.10.20:FF:000006">
    <property type="entry name" value="Mannan endo-1,6-alpha-mannosidase"/>
    <property type="match status" value="1"/>
</dbReference>
<dbReference type="GO" id="GO:0016052">
    <property type="term" value="P:carbohydrate catabolic process"/>
    <property type="evidence" value="ECO:0007669"/>
    <property type="project" value="InterPro"/>
</dbReference>
<evidence type="ECO:0000313" key="14">
    <source>
        <dbReference type="Proteomes" id="UP001152646"/>
    </source>
</evidence>
<dbReference type="InterPro" id="IPR005198">
    <property type="entry name" value="Glyco_hydro_76"/>
</dbReference>
<gene>
    <name evidence="13" type="ORF">PSALAMII_LOCUS252</name>
</gene>
<organism evidence="13 14">
    <name type="scientific">Penicillium salamii</name>
    <dbReference type="NCBI Taxonomy" id="1612424"/>
    <lineage>
        <taxon>Eukaryota</taxon>
        <taxon>Fungi</taxon>
        <taxon>Dikarya</taxon>
        <taxon>Ascomycota</taxon>
        <taxon>Pezizomycotina</taxon>
        <taxon>Eurotiomycetes</taxon>
        <taxon>Eurotiomycetidae</taxon>
        <taxon>Eurotiales</taxon>
        <taxon>Aspergillaceae</taxon>
        <taxon>Penicillium</taxon>
    </lineage>
</organism>
<dbReference type="PIRSF" id="PIRSF016302">
    <property type="entry name" value="Man_a_manosd"/>
    <property type="match status" value="1"/>
</dbReference>
<dbReference type="Gene3D" id="1.50.10.20">
    <property type="match status" value="1"/>
</dbReference>
<protein>
    <recommendedName>
        <fullName evidence="4 10">Mannan endo-1,6-alpha-mannosidase</fullName>
        <ecNumber evidence="4 10">3.2.1.101</ecNumber>
    </recommendedName>
</protein>
<dbReference type="PANTHER" id="PTHR12145:SF36">
    <property type="entry name" value="MANNAN ENDO-1,6-ALPHA-MANNOSIDASE DCW1"/>
    <property type="match status" value="1"/>
</dbReference>
<keyword evidence="11" id="KW-1133">Transmembrane helix</keyword>
<evidence type="ECO:0000256" key="10">
    <source>
        <dbReference type="PIRNR" id="PIRNR016302"/>
    </source>
</evidence>
<dbReference type="AlphaFoldDB" id="A0A9W4I2W0"/>
<evidence type="ECO:0000256" key="9">
    <source>
        <dbReference type="ARBA" id="ARBA00023295"/>
    </source>
</evidence>
<dbReference type="SUPFAM" id="SSF48208">
    <property type="entry name" value="Six-hairpin glycosidases"/>
    <property type="match status" value="1"/>
</dbReference>
<keyword evidence="9 10" id="KW-0326">Glycosidase</keyword>
<evidence type="ECO:0000256" key="2">
    <source>
        <dbReference type="ARBA" id="ARBA00004308"/>
    </source>
</evidence>
<dbReference type="GO" id="GO:0012505">
    <property type="term" value="C:endomembrane system"/>
    <property type="evidence" value="ECO:0007669"/>
    <property type="project" value="UniProtKB-SubCell"/>
</dbReference>
<comment type="similarity">
    <text evidence="3 10">Belongs to the glycosyl hydrolase 76 family.</text>
</comment>
<name>A0A9W4I2W0_9EURO</name>
<dbReference type="InterPro" id="IPR014480">
    <property type="entry name" value="Mannan-1_6-alpha_mannosidase"/>
</dbReference>
<evidence type="ECO:0000256" key="3">
    <source>
        <dbReference type="ARBA" id="ARBA00009699"/>
    </source>
</evidence>
<dbReference type="EMBL" id="CAJVPA010000011">
    <property type="protein sequence ID" value="CAG8228881.1"/>
    <property type="molecule type" value="Genomic_DNA"/>
</dbReference>
<evidence type="ECO:0000313" key="13">
    <source>
        <dbReference type="EMBL" id="CAG8228881.1"/>
    </source>
</evidence>
<dbReference type="InterPro" id="IPR008928">
    <property type="entry name" value="6-hairpin_glycosidase_sf"/>
</dbReference>
<evidence type="ECO:0000256" key="7">
    <source>
        <dbReference type="ARBA" id="ARBA00023136"/>
    </source>
</evidence>
<dbReference type="OrthoDB" id="4187847at2759"/>
<dbReference type="GO" id="GO:0008496">
    <property type="term" value="F:mannan endo-1,6-alpha-mannosidase activity"/>
    <property type="evidence" value="ECO:0007669"/>
    <property type="project" value="UniProtKB-UniRule"/>
</dbReference>
<reference evidence="13" key="1">
    <citation type="submission" date="2021-07" db="EMBL/GenBank/DDBJ databases">
        <authorList>
            <person name="Branca A.L. A."/>
        </authorList>
    </citation>
    <scope>NUCLEOTIDE SEQUENCE</scope>
</reference>
<keyword evidence="11" id="KW-0812">Transmembrane</keyword>
<dbReference type="GO" id="GO:0009272">
    <property type="term" value="P:fungal-type cell wall biogenesis"/>
    <property type="evidence" value="ECO:0007669"/>
    <property type="project" value="TreeGrafter"/>
</dbReference>
<dbReference type="Pfam" id="PF03663">
    <property type="entry name" value="Glyco_hydro_76"/>
    <property type="match status" value="1"/>
</dbReference>
<evidence type="ECO:0000256" key="5">
    <source>
        <dbReference type="ARBA" id="ARBA00022729"/>
    </source>
</evidence>
<evidence type="ECO:0000256" key="6">
    <source>
        <dbReference type="ARBA" id="ARBA00022801"/>
    </source>
</evidence>
<keyword evidence="8" id="KW-0325">Glycoprotein</keyword>
<comment type="subcellular location">
    <subcellularLocation>
        <location evidence="2">Endomembrane system</location>
    </subcellularLocation>
</comment>
<sequence>MWPFCCSLLPRSWLIISIFGVFTTQSTAAGVSLDIADPGKCFISSTGYLAIRLLTLSEASIKSAASQIAFDLVTFYTGNNTGDTPGNLPDPYYWWEAGAFFGALVNYWSYTGDSIYNDITKQAMIHQAGKKGDFMPENQTYTEGNDDQCFWALSAMIAAERNFPAPSSPTPGWLAMVQAVFNEQAHRWDTSACGGGLRWQIYTWNSGYLYRNSIANGCFFDIASRLARYTGNETYAKWATKAWDWTQMIGLIGTEYEIFDGVTDVDNCTSHDHNRWSYNAGVWLHGASVMYNYTTEQGSNISSTWRERTDSLLDATGHFFPKNDIMFEHNCEASGSCNVDQLSFKAYLSRWLAEVTQYAPYTYDSIMGKLRATAVAAVAQCQGGDTGTFCGHKWNTGVYDGTKGVGQQMGVLEVLQGLLAADVGGALTSSTGGESEGNSAAGTGDDETKAELPVMHIDNGDRAGAAIVTAIFVTFIAWAVYGMLS</sequence>
<feature type="signal peptide" evidence="12">
    <location>
        <begin position="1"/>
        <end position="28"/>
    </location>
</feature>
<keyword evidence="7 11" id="KW-0472">Membrane</keyword>
<dbReference type="PANTHER" id="PTHR12145">
    <property type="entry name" value="MANNAN ENDO-1,6-ALPHA-MANNOSIDASE DCW1"/>
    <property type="match status" value="1"/>
</dbReference>
<evidence type="ECO:0000256" key="8">
    <source>
        <dbReference type="ARBA" id="ARBA00023180"/>
    </source>
</evidence>
<accession>A0A9W4I2W0</accession>